<evidence type="ECO:0000256" key="1">
    <source>
        <dbReference type="ARBA" id="ARBA00022679"/>
    </source>
</evidence>
<gene>
    <name evidence="5" type="ORF">HNR68_003780</name>
</gene>
<keyword evidence="2 5" id="KW-0418">Kinase</keyword>
<evidence type="ECO:0000313" key="5">
    <source>
        <dbReference type="EMBL" id="NYI85150.1"/>
    </source>
</evidence>
<name>A0A853ASI7_9PSEU</name>
<dbReference type="EMBL" id="JACCFJ010000001">
    <property type="protein sequence ID" value="NYI85150.1"/>
    <property type="molecule type" value="Genomic_DNA"/>
</dbReference>
<dbReference type="Gene3D" id="3.30.565.10">
    <property type="entry name" value="Histidine kinase-like ATPase, C-terminal domain"/>
    <property type="match status" value="1"/>
</dbReference>
<dbReference type="GO" id="GO:0016301">
    <property type="term" value="F:kinase activity"/>
    <property type="evidence" value="ECO:0007669"/>
    <property type="project" value="UniProtKB-KW"/>
</dbReference>
<dbReference type="InterPro" id="IPR050482">
    <property type="entry name" value="Sensor_HK_TwoCompSys"/>
</dbReference>
<keyword evidence="1" id="KW-0808">Transferase</keyword>
<dbReference type="PANTHER" id="PTHR24421">
    <property type="entry name" value="NITRATE/NITRITE SENSOR PROTEIN NARX-RELATED"/>
    <property type="match status" value="1"/>
</dbReference>
<reference evidence="5 6" key="1">
    <citation type="submission" date="2020-07" db="EMBL/GenBank/DDBJ databases">
        <title>Sequencing the genomes of 1000 actinobacteria strains.</title>
        <authorList>
            <person name="Klenk H.-P."/>
        </authorList>
    </citation>
    <scope>NUCLEOTIDE SEQUENCE [LARGE SCALE GENOMIC DNA]</scope>
    <source>
        <strain evidence="5 6">DSM 44065</strain>
    </source>
</reference>
<dbReference type="SUPFAM" id="SSF55874">
    <property type="entry name" value="ATPase domain of HSP90 chaperone/DNA topoisomerase II/histidine kinase"/>
    <property type="match status" value="1"/>
</dbReference>
<dbReference type="AlphaFoldDB" id="A0A853ASI7"/>
<dbReference type="CDD" id="cd00075">
    <property type="entry name" value="HATPase"/>
    <property type="match status" value="1"/>
</dbReference>
<proteinExistence type="predicted"/>
<keyword evidence="6" id="KW-1185">Reference proteome</keyword>
<dbReference type="SMART" id="SM00387">
    <property type="entry name" value="HATPase_c"/>
    <property type="match status" value="1"/>
</dbReference>
<dbReference type="InterPro" id="IPR036890">
    <property type="entry name" value="HATPase_C_sf"/>
</dbReference>
<organism evidence="5 6">
    <name type="scientific">Saccharopolyspora hordei</name>
    <dbReference type="NCBI Taxonomy" id="1838"/>
    <lineage>
        <taxon>Bacteria</taxon>
        <taxon>Bacillati</taxon>
        <taxon>Actinomycetota</taxon>
        <taxon>Actinomycetes</taxon>
        <taxon>Pseudonocardiales</taxon>
        <taxon>Pseudonocardiaceae</taxon>
        <taxon>Saccharopolyspora</taxon>
    </lineage>
</organism>
<dbReference type="InterPro" id="IPR003594">
    <property type="entry name" value="HATPase_dom"/>
</dbReference>
<dbReference type="GO" id="GO:0000160">
    <property type="term" value="P:phosphorelay signal transduction system"/>
    <property type="evidence" value="ECO:0007669"/>
    <property type="project" value="UniProtKB-KW"/>
</dbReference>
<protein>
    <submittedName>
        <fullName evidence="5">Signal transduction histidine kinase</fullName>
    </submittedName>
</protein>
<accession>A0A853ASI7</accession>
<sequence>MRSLLHDLGHGLATLSYLADGLRADPALHGDALHRLQLMEMELDRLMQLVDLRAQPREGGFALRELLTQLVAVASLRGPAEVVLEEGTDVTLRTDQTTLWRMVSNLLDNAVRAAGPDGRVAVAVREVAGAVRVEITDDGPGFGRGPRGAASLGLGIVRALARRCGAELRVDPAPGGGTCARLVFPPHAVGGR</sequence>
<keyword evidence="3" id="KW-0902">Two-component regulatory system</keyword>
<comment type="caution">
    <text evidence="5">The sequence shown here is derived from an EMBL/GenBank/DDBJ whole genome shotgun (WGS) entry which is preliminary data.</text>
</comment>
<dbReference type="InterPro" id="IPR005467">
    <property type="entry name" value="His_kinase_dom"/>
</dbReference>
<evidence type="ECO:0000256" key="2">
    <source>
        <dbReference type="ARBA" id="ARBA00022777"/>
    </source>
</evidence>
<dbReference type="PROSITE" id="PS50109">
    <property type="entry name" value="HIS_KIN"/>
    <property type="match status" value="1"/>
</dbReference>
<evidence type="ECO:0000259" key="4">
    <source>
        <dbReference type="PROSITE" id="PS50109"/>
    </source>
</evidence>
<evidence type="ECO:0000256" key="3">
    <source>
        <dbReference type="ARBA" id="ARBA00023012"/>
    </source>
</evidence>
<dbReference type="RefSeq" id="WP_179722937.1">
    <property type="nucleotide sequence ID" value="NZ_BAABFH010000001.1"/>
</dbReference>
<evidence type="ECO:0000313" key="6">
    <source>
        <dbReference type="Proteomes" id="UP000587002"/>
    </source>
</evidence>
<feature type="domain" description="Histidine kinase" evidence="4">
    <location>
        <begin position="3"/>
        <end position="188"/>
    </location>
</feature>
<dbReference type="Proteomes" id="UP000587002">
    <property type="component" value="Unassembled WGS sequence"/>
</dbReference>
<dbReference type="Pfam" id="PF02518">
    <property type="entry name" value="HATPase_c"/>
    <property type="match status" value="1"/>
</dbReference>